<dbReference type="InterPro" id="IPR001478">
    <property type="entry name" value="PDZ"/>
</dbReference>
<organism evidence="2 3">
    <name type="scientific">Rhynocoris fuscipes</name>
    <dbReference type="NCBI Taxonomy" id="488301"/>
    <lineage>
        <taxon>Eukaryota</taxon>
        <taxon>Metazoa</taxon>
        <taxon>Ecdysozoa</taxon>
        <taxon>Arthropoda</taxon>
        <taxon>Hexapoda</taxon>
        <taxon>Insecta</taxon>
        <taxon>Pterygota</taxon>
        <taxon>Neoptera</taxon>
        <taxon>Paraneoptera</taxon>
        <taxon>Hemiptera</taxon>
        <taxon>Heteroptera</taxon>
        <taxon>Panheteroptera</taxon>
        <taxon>Cimicomorpha</taxon>
        <taxon>Reduviidae</taxon>
        <taxon>Harpactorinae</taxon>
        <taxon>Harpactorini</taxon>
        <taxon>Rhynocoris</taxon>
    </lineage>
</organism>
<dbReference type="InterPro" id="IPR036034">
    <property type="entry name" value="PDZ_sf"/>
</dbReference>
<keyword evidence="3" id="KW-1185">Reference proteome</keyword>
<comment type="caution">
    <text evidence="2">The sequence shown here is derived from an EMBL/GenBank/DDBJ whole genome shotgun (WGS) entry which is preliminary data.</text>
</comment>
<name>A0AAW1DBA6_9HEMI</name>
<reference evidence="2 3" key="1">
    <citation type="submission" date="2022-12" db="EMBL/GenBank/DDBJ databases">
        <title>Chromosome-level genome assembly of true bugs.</title>
        <authorList>
            <person name="Ma L."/>
            <person name="Li H."/>
        </authorList>
    </citation>
    <scope>NUCLEOTIDE SEQUENCE [LARGE SCALE GENOMIC DNA]</scope>
    <source>
        <strain evidence="2">Lab_2022b</strain>
    </source>
</reference>
<gene>
    <name evidence="2" type="ORF">O3M35_007512</name>
</gene>
<evidence type="ECO:0000313" key="2">
    <source>
        <dbReference type="EMBL" id="KAK9507722.1"/>
    </source>
</evidence>
<evidence type="ECO:0000259" key="1">
    <source>
        <dbReference type="PROSITE" id="PS50106"/>
    </source>
</evidence>
<dbReference type="Gene3D" id="2.30.42.10">
    <property type="match status" value="1"/>
</dbReference>
<dbReference type="Proteomes" id="UP001461498">
    <property type="component" value="Unassembled WGS sequence"/>
</dbReference>
<sequence>MVRVVNISEAHVHLHYSVRRFRDHLVKHLEKESSKINLVNPGSKAESKGVREGDLITSINGQSTKCLTNSESHALLRTVKENLRLGLNEYVLLKYLFIYFEYLLIKLKKNYILLFL</sequence>
<dbReference type="PROSITE" id="PS50106">
    <property type="entry name" value="PDZ"/>
    <property type="match status" value="1"/>
</dbReference>
<dbReference type="EMBL" id="JAPXFL010000004">
    <property type="protein sequence ID" value="KAK9507722.1"/>
    <property type="molecule type" value="Genomic_DNA"/>
</dbReference>
<dbReference type="SUPFAM" id="SSF50156">
    <property type="entry name" value="PDZ domain-like"/>
    <property type="match status" value="1"/>
</dbReference>
<evidence type="ECO:0000313" key="3">
    <source>
        <dbReference type="Proteomes" id="UP001461498"/>
    </source>
</evidence>
<accession>A0AAW1DBA6</accession>
<dbReference type="InterPro" id="IPR041489">
    <property type="entry name" value="PDZ_6"/>
</dbReference>
<protein>
    <recommendedName>
        <fullName evidence="1">PDZ domain-containing protein</fullName>
    </recommendedName>
</protein>
<dbReference type="AlphaFoldDB" id="A0AAW1DBA6"/>
<dbReference type="Pfam" id="PF17820">
    <property type="entry name" value="PDZ_6"/>
    <property type="match status" value="1"/>
</dbReference>
<proteinExistence type="predicted"/>
<feature type="domain" description="PDZ" evidence="1">
    <location>
        <begin position="1"/>
        <end position="91"/>
    </location>
</feature>